<reference evidence="1 2" key="1">
    <citation type="submission" date="2019-08" db="EMBL/GenBank/DDBJ databases">
        <title>Genome of Aequorivita lipolytica Y10-2 (type strain).</title>
        <authorList>
            <person name="Bowman J.P."/>
        </authorList>
    </citation>
    <scope>NUCLEOTIDE SEQUENCE [LARGE SCALE GENOMIC DNA]</scope>
    <source>
        <strain evidence="1 2">Y10-2</strain>
    </source>
</reference>
<proteinExistence type="predicted"/>
<sequence>MKITLPIYISILILCLNNTYGQNDTEILKKQKDSTEIMYYIIEGDTIAREMIDLDEVILLDKLKFKSEEDRRRYLILRRKTRKVYPYAKLASERLTTMTERLETIKRNSDRRRYTKRVQKYIEGEFSEKLKKMTHTEGQILVKLIYRQTGRTAFDLVKELRTGWRAFWYNTTASLFEISLKEEYKPFEVKEDYLIEDILERSFQESKLEHQEPSFPIDFLDLKAHWNKKTVNN</sequence>
<dbReference type="AlphaFoldDB" id="A0A5C6YL29"/>
<dbReference type="RefSeq" id="WP_111817162.1">
    <property type="nucleotide sequence ID" value="NZ_CBCRZQ010000022.1"/>
</dbReference>
<dbReference type="Proteomes" id="UP000321945">
    <property type="component" value="Unassembled WGS sequence"/>
</dbReference>
<evidence type="ECO:0000313" key="2">
    <source>
        <dbReference type="Proteomes" id="UP000321945"/>
    </source>
</evidence>
<dbReference type="InterPro" id="IPR025636">
    <property type="entry name" value="DUF4294"/>
</dbReference>
<dbReference type="OrthoDB" id="1491885at2"/>
<gene>
    <name evidence="1" type="ORF">ESV24_15110</name>
</gene>
<name>A0A5C6YL29_9FLAO</name>
<dbReference type="EMBL" id="VORU01000030">
    <property type="protein sequence ID" value="TXD67786.1"/>
    <property type="molecule type" value="Genomic_DNA"/>
</dbReference>
<organism evidence="1 2">
    <name type="scientific">Aequorivita lipolytica</name>
    <dbReference type="NCBI Taxonomy" id="153267"/>
    <lineage>
        <taxon>Bacteria</taxon>
        <taxon>Pseudomonadati</taxon>
        <taxon>Bacteroidota</taxon>
        <taxon>Flavobacteriia</taxon>
        <taxon>Flavobacteriales</taxon>
        <taxon>Flavobacteriaceae</taxon>
        <taxon>Aequorivita</taxon>
    </lineage>
</organism>
<evidence type="ECO:0000313" key="1">
    <source>
        <dbReference type="EMBL" id="TXD67786.1"/>
    </source>
</evidence>
<keyword evidence="2" id="KW-1185">Reference proteome</keyword>
<accession>A0A5C6YL29</accession>
<dbReference type="Pfam" id="PF14127">
    <property type="entry name" value="DUF4294"/>
    <property type="match status" value="1"/>
</dbReference>
<protein>
    <submittedName>
        <fullName evidence="1">DUF4294 domain-containing protein</fullName>
    </submittedName>
</protein>
<comment type="caution">
    <text evidence="1">The sequence shown here is derived from an EMBL/GenBank/DDBJ whole genome shotgun (WGS) entry which is preliminary data.</text>
</comment>